<feature type="transmembrane region" description="Helical" evidence="8">
    <location>
        <begin position="145"/>
        <end position="164"/>
    </location>
</feature>
<dbReference type="InterPro" id="IPR027417">
    <property type="entry name" value="P-loop_NTPase"/>
</dbReference>
<dbReference type="PANTHER" id="PTHR24221">
    <property type="entry name" value="ATP-BINDING CASSETTE SUB-FAMILY B"/>
    <property type="match status" value="1"/>
</dbReference>
<evidence type="ECO:0000313" key="12">
    <source>
        <dbReference type="Proteomes" id="UP001500227"/>
    </source>
</evidence>
<dbReference type="InterPro" id="IPR014216">
    <property type="entry name" value="ABC_transptr_CydD"/>
</dbReference>
<dbReference type="PANTHER" id="PTHR24221:SF261">
    <property type="entry name" value="GLUTATHIONE_L-CYSTEINE TRANSPORT SYSTEM ATP-BINDING_PERMEASE PROTEIN CYDD"/>
    <property type="match status" value="1"/>
</dbReference>
<evidence type="ECO:0000256" key="1">
    <source>
        <dbReference type="ARBA" id="ARBA00004651"/>
    </source>
</evidence>
<feature type="domain" description="ABC transmembrane type-1" evidence="10">
    <location>
        <begin position="30"/>
        <end position="319"/>
    </location>
</feature>
<evidence type="ECO:0000256" key="7">
    <source>
        <dbReference type="ARBA" id="ARBA00023136"/>
    </source>
</evidence>
<dbReference type="InterPro" id="IPR039421">
    <property type="entry name" value="Type_1_exporter"/>
</dbReference>
<dbReference type="Pfam" id="PF00005">
    <property type="entry name" value="ABC_tran"/>
    <property type="match status" value="1"/>
</dbReference>
<dbReference type="InterPro" id="IPR003439">
    <property type="entry name" value="ABC_transporter-like_ATP-bd"/>
</dbReference>
<feature type="transmembrane region" description="Helical" evidence="8">
    <location>
        <begin position="247"/>
        <end position="273"/>
    </location>
</feature>
<keyword evidence="12" id="KW-1185">Reference proteome</keyword>
<dbReference type="PROSITE" id="PS50893">
    <property type="entry name" value="ABC_TRANSPORTER_2"/>
    <property type="match status" value="1"/>
</dbReference>
<keyword evidence="7 8" id="KW-0472">Membrane</keyword>
<evidence type="ECO:0000313" key="11">
    <source>
        <dbReference type="EMBL" id="GAA5090192.1"/>
    </source>
</evidence>
<dbReference type="SUPFAM" id="SSF90123">
    <property type="entry name" value="ABC transporter transmembrane region"/>
    <property type="match status" value="1"/>
</dbReference>
<dbReference type="NCBIfam" id="TIGR02857">
    <property type="entry name" value="CydD"/>
    <property type="match status" value="1"/>
</dbReference>
<gene>
    <name evidence="11" type="primary">cydD</name>
    <name evidence="11" type="ORF">GCM10023337_14150</name>
</gene>
<name>A0ABP9M2R2_9BURK</name>
<evidence type="ECO:0000256" key="2">
    <source>
        <dbReference type="ARBA" id="ARBA00022475"/>
    </source>
</evidence>
<comment type="subcellular location">
    <subcellularLocation>
        <location evidence="1">Cell membrane</location>
        <topology evidence="1">Multi-pass membrane protein</topology>
    </subcellularLocation>
</comment>
<dbReference type="RefSeq" id="WP_345370668.1">
    <property type="nucleotide sequence ID" value="NZ_BAABKD010000009.1"/>
</dbReference>
<evidence type="ECO:0000259" key="10">
    <source>
        <dbReference type="PROSITE" id="PS50929"/>
    </source>
</evidence>
<dbReference type="Proteomes" id="UP001500227">
    <property type="component" value="Unassembled WGS sequence"/>
</dbReference>
<feature type="domain" description="ABC transporter" evidence="9">
    <location>
        <begin position="350"/>
        <end position="572"/>
    </location>
</feature>
<proteinExistence type="predicted"/>
<evidence type="ECO:0000256" key="6">
    <source>
        <dbReference type="ARBA" id="ARBA00022989"/>
    </source>
</evidence>
<dbReference type="CDD" id="cd18584">
    <property type="entry name" value="ABC_6TM_AarD_CydD"/>
    <property type="match status" value="1"/>
</dbReference>
<dbReference type="Gene3D" id="1.20.1560.10">
    <property type="entry name" value="ABC transporter type 1, transmembrane domain"/>
    <property type="match status" value="1"/>
</dbReference>
<keyword evidence="5" id="KW-0067">ATP-binding</keyword>
<keyword evidence="4" id="KW-0547">Nucleotide-binding</keyword>
<keyword evidence="6 8" id="KW-1133">Transmembrane helix</keyword>
<dbReference type="SUPFAM" id="SSF52540">
    <property type="entry name" value="P-loop containing nucleoside triphosphate hydrolases"/>
    <property type="match status" value="1"/>
</dbReference>
<evidence type="ECO:0000256" key="8">
    <source>
        <dbReference type="SAM" id="Phobius"/>
    </source>
</evidence>
<organism evidence="11 12">
    <name type="scientific">Paenalcaligenes hermetiae</name>
    <dbReference type="NCBI Taxonomy" id="1157987"/>
    <lineage>
        <taxon>Bacteria</taxon>
        <taxon>Pseudomonadati</taxon>
        <taxon>Pseudomonadota</taxon>
        <taxon>Betaproteobacteria</taxon>
        <taxon>Burkholderiales</taxon>
        <taxon>Alcaligenaceae</taxon>
        <taxon>Paenalcaligenes</taxon>
    </lineage>
</organism>
<dbReference type="Gene3D" id="3.40.50.300">
    <property type="entry name" value="P-loop containing nucleotide triphosphate hydrolases"/>
    <property type="match status" value="1"/>
</dbReference>
<accession>A0ABP9M2R2</accession>
<evidence type="ECO:0000256" key="3">
    <source>
        <dbReference type="ARBA" id="ARBA00022692"/>
    </source>
</evidence>
<dbReference type="InterPro" id="IPR003593">
    <property type="entry name" value="AAA+_ATPase"/>
</dbReference>
<feature type="transmembrane region" description="Helical" evidence="8">
    <location>
        <begin position="67"/>
        <end position="86"/>
    </location>
</feature>
<evidence type="ECO:0000256" key="5">
    <source>
        <dbReference type="ARBA" id="ARBA00022840"/>
    </source>
</evidence>
<evidence type="ECO:0000256" key="4">
    <source>
        <dbReference type="ARBA" id="ARBA00022741"/>
    </source>
</evidence>
<keyword evidence="2" id="KW-1003">Cell membrane</keyword>
<feature type="transmembrane region" description="Helical" evidence="8">
    <location>
        <begin position="170"/>
        <end position="190"/>
    </location>
</feature>
<keyword evidence="3 8" id="KW-0812">Transmembrane</keyword>
<evidence type="ECO:0000259" key="9">
    <source>
        <dbReference type="PROSITE" id="PS50893"/>
    </source>
</evidence>
<dbReference type="SMART" id="SM00382">
    <property type="entry name" value="AAA"/>
    <property type="match status" value="1"/>
</dbReference>
<comment type="caution">
    <text evidence="11">The sequence shown here is derived from an EMBL/GenBank/DDBJ whole genome shotgun (WGS) entry which is preliminary data.</text>
</comment>
<protein>
    <submittedName>
        <fullName evidence="11">Thiol reductant ABC exporter subunit CydD</fullName>
    </submittedName>
</protein>
<dbReference type="InterPro" id="IPR036640">
    <property type="entry name" value="ABC1_TM_sf"/>
</dbReference>
<sequence>MTTKAPSSSETAIQRRWLSSLWRIAPAAMLWAILAPLVAGGVLVLQAWFLAQTLDQAIRLSVVPADLLGQMVLIAALIALRAILLWSGERAGSYASEHIKQQLRQQFFAQLLARGPAWSKQTPAGSLAVAILDQVQALDGYLQRFLPATISAVFLPLAFAIVVIPVDWVVALLFLISAPLIPLFMALIGMRAEAANQKHQQVLSRLSGVFADRIRGLFTLALLGRTQDEVASIRSASQRLSQTTMKVLRIAFLSSAVLELFAALGVAGVAVYIGLSYLGMLGEHFSGYTLQHGLFCLLLAPEVYNPLRQMAASYHDRATAKAAVHGLQQLYSQLPALDNAPPLPTVSPVVQVESTTDTDVVLSARRLAVQTPQGHVLLQPSDFCLYIDQPVALMGASGIGKTTLLETLLGLRPYATGQITHYFDAGQAVLIGQQPFIGLGSIAQFLRQVNPQATDEQLWAALAQAQAADFVRGLASGLDTVLGTRGHGVSGGQAHRLALARLFLTDPKCIFLDEPTAYLDESTRDAVLEAIFAFSKGRALFVATHDETLARSFTHIWQLQDQQLHRIKEGEA</sequence>
<dbReference type="InterPro" id="IPR011527">
    <property type="entry name" value="ABC1_TM_dom"/>
</dbReference>
<feature type="transmembrane region" description="Helical" evidence="8">
    <location>
        <begin position="21"/>
        <end position="47"/>
    </location>
</feature>
<dbReference type="EMBL" id="BAABKD010000009">
    <property type="protein sequence ID" value="GAA5090192.1"/>
    <property type="molecule type" value="Genomic_DNA"/>
</dbReference>
<dbReference type="PROSITE" id="PS50929">
    <property type="entry name" value="ABC_TM1F"/>
    <property type="match status" value="1"/>
</dbReference>
<dbReference type="Pfam" id="PF00664">
    <property type="entry name" value="ABC_membrane"/>
    <property type="match status" value="1"/>
</dbReference>
<reference evidence="12" key="1">
    <citation type="journal article" date="2019" name="Int. J. Syst. Evol. Microbiol.">
        <title>The Global Catalogue of Microorganisms (GCM) 10K type strain sequencing project: providing services to taxonomists for standard genome sequencing and annotation.</title>
        <authorList>
            <consortium name="The Broad Institute Genomics Platform"/>
            <consortium name="The Broad Institute Genome Sequencing Center for Infectious Disease"/>
            <person name="Wu L."/>
            <person name="Ma J."/>
        </authorList>
    </citation>
    <scope>NUCLEOTIDE SEQUENCE [LARGE SCALE GENOMIC DNA]</scope>
    <source>
        <strain evidence="12">JCM 18423</strain>
    </source>
</reference>